<dbReference type="GO" id="GO:0045892">
    <property type="term" value="P:negative regulation of DNA-templated transcription"/>
    <property type="evidence" value="ECO:0007669"/>
    <property type="project" value="TreeGrafter"/>
</dbReference>
<dbReference type="Pfam" id="PF01614">
    <property type="entry name" value="IclR_C"/>
    <property type="match status" value="1"/>
</dbReference>
<sequence>MSLPAGQAIKLPFPIGAQHPMTQQTESPAGGRQQKVQAAEVGLGVLKALAELSPATSLSRLAEHLGMPASKVHRYLQALIASGFAEQDAVNNHYGLGREALQVGLASLGKLDVLKVSAPWLASLRDELNQTCFLAVWGNKGPTVVYVEPSMGAVTLVTQIGSVLPLLGSSTGLVFDSFLNGRETAVLREQEVPLLSASQLREAEQHVEQIRTTGVHQIQGLLMPGINAASSPLFAMGDKLVGVITVVGPGSVLNDETQSLAARRLLQTAQAISERMGGNRPSD</sequence>
<evidence type="ECO:0000256" key="2">
    <source>
        <dbReference type="ARBA" id="ARBA00023125"/>
    </source>
</evidence>
<comment type="caution">
    <text evidence="6">The sequence shown here is derived from an EMBL/GenBank/DDBJ whole genome shotgun (WGS) entry which is preliminary data.</text>
</comment>
<gene>
    <name evidence="6" type="ORF">ALO75_100462</name>
</gene>
<keyword evidence="1" id="KW-0805">Transcription regulation</keyword>
<dbReference type="Gene3D" id="3.30.450.40">
    <property type="match status" value="1"/>
</dbReference>
<dbReference type="GO" id="GO:0003677">
    <property type="term" value="F:DNA binding"/>
    <property type="evidence" value="ECO:0007669"/>
    <property type="project" value="UniProtKB-KW"/>
</dbReference>
<reference evidence="6 7" key="1">
    <citation type="submission" date="2015-09" db="EMBL/GenBank/DDBJ databases">
        <title>Genome announcement of multiple Pseudomonas syringae strains.</title>
        <authorList>
            <person name="Thakur S."/>
            <person name="Wang P.W."/>
            <person name="Gong Y."/>
            <person name="Weir B.S."/>
            <person name="Guttman D.S."/>
        </authorList>
    </citation>
    <scope>NUCLEOTIDE SEQUENCE [LARGE SCALE GENOMIC DNA]</scope>
    <source>
        <strain evidence="6 7">ICMP17001</strain>
    </source>
</reference>
<dbReference type="PATRIC" id="fig|317659.3.peg.1510"/>
<keyword evidence="3" id="KW-0804">Transcription</keyword>
<dbReference type="InterPro" id="IPR029016">
    <property type="entry name" value="GAF-like_dom_sf"/>
</dbReference>
<evidence type="ECO:0000256" key="3">
    <source>
        <dbReference type="ARBA" id="ARBA00023163"/>
    </source>
</evidence>
<dbReference type="Proteomes" id="UP000051335">
    <property type="component" value="Unassembled WGS sequence"/>
</dbReference>
<organism evidence="6 7">
    <name type="scientific">Pseudomonas syringae pv. coryli</name>
    <dbReference type="NCBI Taxonomy" id="317659"/>
    <lineage>
        <taxon>Bacteria</taxon>
        <taxon>Pseudomonadati</taxon>
        <taxon>Pseudomonadota</taxon>
        <taxon>Gammaproteobacteria</taxon>
        <taxon>Pseudomonadales</taxon>
        <taxon>Pseudomonadaceae</taxon>
        <taxon>Pseudomonas</taxon>
    </lineage>
</organism>
<dbReference type="SUPFAM" id="SSF55781">
    <property type="entry name" value="GAF domain-like"/>
    <property type="match status" value="1"/>
</dbReference>
<evidence type="ECO:0000256" key="1">
    <source>
        <dbReference type="ARBA" id="ARBA00023015"/>
    </source>
</evidence>
<dbReference type="InterPro" id="IPR014757">
    <property type="entry name" value="Tscrpt_reg_IclR_C"/>
</dbReference>
<dbReference type="PROSITE" id="PS51078">
    <property type="entry name" value="ICLR_ED"/>
    <property type="match status" value="1"/>
</dbReference>
<dbReference type="EMBL" id="LJQC01001085">
    <property type="protein sequence ID" value="KPW86698.1"/>
    <property type="molecule type" value="Genomic_DNA"/>
</dbReference>
<feature type="domain" description="IclR-ED" evidence="5">
    <location>
        <begin position="99"/>
        <end position="278"/>
    </location>
</feature>
<dbReference type="InterPro" id="IPR050707">
    <property type="entry name" value="HTH_MetabolicPath_Reg"/>
</dbReference>
<accession>A0A0P9MF18</accession>
<protein>
    <submittedName>
        <fullName evidence="6">Transcriptional regulator, IclR family</fullName>
    </submittedName>
</protein>
<name>A0A0P9MF18_9PSED</name>
<keyword evidence="7" id="KW-1185">Reference proteome</keyword>
<dbReference type="InterPro" id="IPR036388">
    <property type="entry name" value="WH-like_DNA-bd_sf"/>
</dbReference>
<dbReference type="PANTHER" id="PTHR30136:SF8">
    <property type="entry name" value="TRANSCRIPTIONAL REGULATORY PROTEIN"/>
    <property type="match status" value="1"/>
</dbReference>
<dbReference type="AlphaFoldDB" id="A0A0P9MF18"/>
<keyword evidence="2" id="KW-0238">DNA-binding</keyword>
<evidence type="ECO:0000313" key="7">
    <source>
        <dbReference type="Proteomes" id="UP000051335"/>
    </source>
</evidence>
<dbReference type="InterPro" id="IPR005471">
    <property type="entry name" value="Tscrpt_reg_IclR_N"/>
</dbReference>
<dbReference type="SMART" id="SM00346">
    <property type="entry name" value="HTH_ICLR"/>
    <property type="match status" value="1"/>
</dbReference>
<dbReference type="InterPro" id="IPR036390">
    <property type="entry name" value="WH_DNA-bd_sf"/>
</dbReference>
<dbReference type="Pfam" id="PF09339">
    <property type="entry name" value="HTH_IclR"/>
    <property type="match status" value="1"/>
</dbReference>
<feature type="domain" description="HTH iclR-type" evidence="4">
    <location>
        <begin position="36"/>
        <end position="98"/>
    </location>
</feature>
<dbReference type="GO" id="GO:0003700">
    <property type="term" value="F:DNA-binding transcription factor activity"/>
    <property type="evidence" value="ECO:0007669"/>
    <property type="project" value="TreeGrafter"/>
</dbReference>
<dbReference type="PANTHER" id="PTHR30136">
    <property type="entry name" value="HELIX-TURN-HELIX TRANSCRIPTIONAL REGULATOR, ICLR FAMILY"/>
    <property type="match status" value="1"/>
</dbReference>
<evidence type="ECO:0000259" key="4">
    <source>
        <dbReference type="PROSITE" id="PS51077"/>
    </source>
</evidence>
<dbReference type="Gene3D" id="1.10.10.10">
    <property type="entry name" value="Winged helix-like DNA-binding domain superfamily/Winged helix DNA-binding domain"/>
    <property type="match status" value="1"/>
</dbReference>
<evidence type="ECO:0000313" key="6">
    <source>
        <dbReference type="EMBL" id="KPW86698.1"/>
    </source>
</evidence>
<dbReference type="PROSITE" id="PS51077">
    <property type="entry name" value="HTH_ICLR"/>
    <property type="match status" value="1"/>
</dbReference>
<evidence type="ECO:0000259" key="5">
    <source>
        <dbReference type="PROSITE" id="PS51078"/>
    </source>
</evidence>
<dbReference type="SUPFAM" id="SSF46785">
    <property type="entry name" value="Winged helix' DNA-binding domain"/>
    <property type="match status" value="1"/>
</dbReference>
<proteinExistence type="predicted"/>